<organism evidence="9 10">
    <name type="scientific">Azoarcus indigens</name>
    <dbReference type="NCBI Taxonomy" id="29545"/>
    <lineage>
        <taxon>Bacteria</taxon>
        <taxon>Pseudomonadati</taxon>
        <taxon>Pseudomonadota</taxon>
        <taxon>Betaproteobacteria</taxon>
        <taxon>Rhodocyclales</taxon>
        <taxon>Zoogloeaceae</taxon>
        <taxon>Azoarcus</taxon>
    </lineage>
</organism>
<name>A0A4R6E692_9RHOO</name>
<evidence type="ECO:0000256" key="1">
    <source>
        <dbReference type="ARBA" id="ARBA00001623"/>
    </source>
</evidence>
<dbReference type="NCBIfam" id="TIGR03413">
    <property type="entry name" value="GSH_gloB"/>
    <property type="match status" value="1"/>
</dbReference>
<evidence type="ECO:0000313" key="10">
    <source>
        <dbReference type="Proteomes" id="UP000295129"/>
    </source>
</evidence>
<dbReference type="InterPro" id="IPR050110">
    <property type="entry name" value="Glyoxalase_II_hydrolase"/>
</dbReference>
<dbReference type="InterPro" id="IPR001279">
    <property type="entry name" value="Metallo-B-lactamas"/>
</dbReference>
<evidence type="ECO:0000256" key="3">
    <source>
        <dbReference type="ARBA" id="ARBA00006759"/>
    </source>
</evidence>
<evidence type="ECO:0000256" key="5">
    <source>
        <dbReference type="ARBA" id="ARBA00022801"/>
    </source>
</evidence>
<comment type="subunit">
    <text evidence="7">Monomer.</text>
</comment>
<dbReference type="InterPro" id="IPR032282">
    <property type="entry name" value="HAGH_C"/>
</dbReference>
<evidence type="ECO:0000259" key="8">
    <source>
        <dbReference type="SMART" id="SM00849"/>
    </source>
</evidence>
<dbReference type="UniPathway" id="UPA00619">
    <property type="reaction ID" value="UER00676"/>
</dbReference>
<dbReference type="GO" id="GO:0004416">
    <property type="term" value="F:hydroxyacylglutathione hydrolase activity"/>
    <property type="evidence" value="ECO:0007669"/>
    <property type="project" value="UniProtKB-UniRule"/>
</dbReference>
<feature type="binding site" evidence="7">
    <location>
        <position position="113"/>
    </location>
    <ligand>
        <name>Zn(2+)</name>
        <dbReference type="ChEBI" id="CHEBI:29105"/>
        <label>1</label>
    </ligand>
</feature>
<dbReference type="AlphaFoldDB" id="A0A4R6E692"/>
<comment type="function">
    <text evidence="7">Thiolesterase that catalyzes the hydrolysis of S-D-lactoyl-glutathione to form glutathione and D-lactic acid.</text>
</comment>
<keyword evidence="5 7" id="KW-0378">Hydrolase</keyword>
<dbReference type="HAMAP" id="MF_01374">
    <property type="entry name" value="Glyoxalase_2"/>
    <property type="match status" value="1"/>
</dbReference>
<dbReference type="SUPFAM" id="SSF56281">
    <property type="entry name" value="Metallo-hydrolase/oxidoreductase"/>
    <property type="match status" value="1"/>
</dbReference>
<dbReference type="GO" id="GO:0019243">
    <property type="term" value="P:methylglyoxal catabolic process to D-lactate via S-lactoyl-glutathione"/>
    <property type="evidence" value="ECO:0007669"/>
    <property type="project" value="UniProtKB-UniRule"/>
</dbReference>
<dbReference type="Pfam" id="PF00753">
    <property type="entry name" value="Lactamase_B"/>
    <property type="match status" value="1"/>
</dbReference>
<comment type="pathway">
    <text evidence="2 7">Secondary metabolite metabolism; methylglyoxal degradation; (R)-lactate from methylglyoxal: step 2/2.</text>
</comment>
<dbReference type="Gene3D" id="3.60.15.10">
    <property type="entry name" value="Ribonuclease Z/Hydroxyacylglutathione hydrolase-like"/>
    <property type="match status" value="1"/>
</dbReference>
<protein>
    <recommendedName>
        <fullName evidence="7">Hydroxyacylglutathione hydrolase</fullName>
        <ecNumber evidence="7">3.1.2.6</ecNumber>
    </recommendedName>
    <alternativeName>
        <fullName evidence="7">Glyoxalase II</fullName>
        <shortName evidence="7">Glx II</shortName>
    </alternativeName>
</protein>
<comment type="similarity">
    <text evidence="3 7">Belongs to the metallo-beta-lactamase superfamily. Glyoxalase II family.</text>
</comment>
<dbReference type="CDD" id="cd07723">
    <property type="entry name" value="hydroxyacylglutathione_hydrolase_MBL-fold"/>
    <property type="match status" value="1"/>
</dbReference>
<dbReference type="SMART" id="SM00849">
    <property type="entry name" value="Lactamase_B"/>
    <property type="match status" value="1"/>
</dbReference>
<dbReference type="RefSeq" id="WP_133590010.1">
    <property type="nucleotide sequence ID" value="NZ_SNVV01000005.1"/>
</dbReference>
<comment type="catalytic activity">
    <reaction evidence="1 7">
        <text>an S-(2-hydroxyacyl)glutathione + H2O = a 2-hydroxy carboxylate + glutathione + H(+)</text>
        <dbReference type="Rhea" id="RHEA:21864"/>
        <dbReference type="ChEBI" id="CHEBI:15377"/>
        <dbReference type="ChEBI" id="CHEBI:15378"/>
        <dbReference type="ChEBI" id="CHEBI:57925"/>
        <dbReference type="ChEBI" id="CHEBI:58896"/>
        <dbReference type="ChEBI" id="CHEBI:71261"/>
        <dbReference type="EC" id="3.1.2.6"/>
    </reaction>
</comment>
<feature type="binding site" evidence="7">
    <location>
        <position position="60"/>
    </location>
    <ligand>
        <name>Zn(2+)</name>
        <dbReference type="ChEBI" id="CHEBI:29105"/>
        <label>2</label>
    </ligand>
</feature>
<sequence>MTDIRLRGIPAFDDNYIWLMSLGRQAVVVDPGDAAPVLAALEGGGLKLRAVLLTHHHADHVGGVAGLVADHPVPVYGPALEGISTVTRPLKDGDRLAPFDGHAGFEVLAVPGHTRGHIAYYDGARLFCGDTLFPCGCGRVFEGTLAQMHASLARLAALPPATQVYCAHEYSLANARFALAVEPDNRALQARQRWMAARREAGLPTVPSLLHDELDTNPFLRCGAASVRERVAARGGRMPADEAETFALLREWKNVF</sequence>
<feature type="binding site" evidence="7">
    <location>
        <position position="130"/>
    </location>
    <ligand>
        <name>Zn(2+)</name>
        <dbReference type="ChEBI" id="CHEBI:29105"/>
        <label>2</label>
    </ligand>
</feature>
<dbReference type="PANTHER" id="PTHR43705:SF1">
    <property type="entry name" value="HYDROXYACYLGLUTATHIONE HYDROLASE GLOB"/>
    <property type="match status" value="1"/>
</dbReference>
<dbReference type="EMBL" id="SNVV01000005">
    <property type="protein sequence ID" value="TDN53420.1"/>
    <property type="molecule type" value="Genomic_DNA"/>
</dbReference>
<evidence type="ECO:0000256" key="4">
    <source>
        <dbReference type="ARBA" id="ARBA00022723"/>
    </source>
</evidence>
<dbReference type="PANTHER" id="PTHR43705">
    <property type="entry name" value="HYDROXYACYLGLUTATHIONE HYDROLASE"/>
    <property type="match status" value="1"/>
</dbReference>
<dbReference type="InterPro" id="IPR036866">
    <property type="entry name" value="RibonucZ/Hydroxyglut_hydro"/>
</dbReference>
<feature type="binding site" evidence="7">
    <location>
        <position position="130"/>
    </location>
    <ligand>
        <name>Zn(2+)</name>
        <dbReference type="ChEBI" id="CHEBI:29105"/>
        <label>1</label>
    </ligand>
</feature>
<comment type="cofactor">
    <cofactor evidence="7">
        <name>Zn(2+)</name>
        <dbReference type="ChEBI" id="CHEBI:29105"/>
    </cofactor>
    <text evidence="7">Binds 2 Zn(2+) ions per subunit.</text>
</comment>
<keyword evidence="6 7" id="KW-0862">Zinc</keyword>
<feature type="binding site" evidence="7">
    <location>
        <position position="55"/>
    </location>
    <ligand>
        <name>Zn(2+)</name>
        <dbReference type="ChEBI" id="CHEBI:29105"/>
        <label>1</label>
    </ligand>
</feature>
<dbReference type="OrthoDB" id="9802248at2"/>
<comment type="caution">
    <text evidence="9">The sequence shown here is derived from an EMBL/GenBank/DDBJ whole genome shotgun (WGS) entry which is preliminary data.</text>
</comment>
<dbReference type="Pfam" id="PF16123">
    <property type="entry name" value="HAGH_C"/>
    <property type="match status" value="1"/>
</dbReference>
<dbReference type="EC" id="3.1.2.6" evidence="7"/>
<evidence type="ECO:0000256" key="2">
    <source>
        <dbReference type="ARBA" id="ARBA00004963"/>
    </source>
</evidence>
<feature type="binding site" evidence="7">
    <location>
        <position position="168"/>
    </location>
    <ligand>
        <name>Zn(2+)</name>
        <dbReference type="ChEBI" id="CHEBI:29105"/>
        <label>2</label>
    </ligand>
</feature>
<dbReference type="Proteomes" id="UP000295129">
    <property type="component" value="Unassembled WGS sequence"/>
</dbReference>
<dbReference type="GO" id="GO:0046872">
    <property type="term" value="F:metal ion binding"/>
    <property type="evidence" value="ECO:0007669"/>
    <property type="project" value="UniProtKB-KW"/>
</dbReference>
<keyword evidence="4 7" id="KW-0479">Metal-binding</keyword>
<keyword evidence="10" id="KW-1185">Reference proteome</keyword>
<gene>
    <name evidence="7" type="primary">gloB</name>
    <name evidence="9" type="ORF">C7389_10593</name>
</gene>
<feature type="binding site" evidence="7">
    <location>
        <position position="57"/>
    </location>
    <ligand>
        <name>Zn(2+)</name>
        <dbReference type="ChEBI" id="CHEBI:29105"/>
        <label>1</label>
    </ligand>
</feature>
<reference evidence="9 10" key="1">
    <citation type="submission" date="2019-03" db="EMBL/GenBank/DDBJ databases">
        <title>Genomic Encyclopedia of Type Strains, Phase IV (KMG-IV): sequencing the most valuable type-strain genomes for metagenomic binning, comparative biology and taxonomic classification.</title>
        <authorList>
            <person name="Goeker M."/>
        </authorList>
    </citation>
    <scope>NUCLEOTIDE SEQUENCE [LARGE SCALE GENOMIC DNA]</scope>
    <source>
        <strain evidence="9 10">DSM 12121</strain>
    </source>
</reference>
<evidence type="ECO:0000256" key="7">
    <source>
        <dbReference type="HAMAP-Rule" id="MF_01374"/>
    </source>
</evidence>
<dbReference type="InterPro" id="IPR035680">
    <property type="entry name" value="Clx_II_MBL"/>
</dbReference>
<dbReference type="PIRSF" id="PIRSF005457">
    <property type="entry name" value="Glx"/>
    <property type="match status" value="1"/>
</dbReference>
<accession>A0A4R6E692</accession>
<feature type="binding site" evidence="7">
    <location>
        <position position="59"/>
    </location>
    <ligand>
        <name>Zn(2+)</name>
        <dbReference type="ChEBI" id="CHEBI:29105"/>
        <label>2</label>
    </ligand>
</feature>
<feature type="domain" description="Metallo-beta-lactamase" evidence="8">
    <location>
        <begin position="14"/>
        <end position="168"/>
    </location>
</feature>
<evidence type="ECO:0000256" key="6">
    <source>
        <dbReference type="ARBA" id="ARBA00022833"/>
    </source>
</evidence>
<dbReference type="InterPro" id="IPR017782">
    <property type="entry name" value="Hydroxyacylglutathione_Hdrlase"/>
</dbReference>
<evidence type="ECO:0000313" key="9">
    <source>
        <dbReference type="EMBL" id="TDN53420.1"/>
    </source>
</evidence>
<proteinExistence type="inferred from homology"/>